<gene>
    <name evidence="1" type="ORF">K503DRAFT_783535</name>
</gene>
<accession>A0A1B7MY76</accession>
<evidence type="ECO:0000313" key="1">
    <source>
        <dbReference type="EMBL" id="OAX37552.1"/>
    </source>
</evidence>
<protein>
    <submittedName>
        <fullName evidence="1">Uncharacterized protein</fullName>
    </submittedName>
</protein>
<proteinExistence type="predicted"/>
<organism evidence="1 2">
    <name type="scientific">Rhizopogon vinicolor AM-OR11-026</name>
    <dbReference type="NCBI Taxonomy" id="1314800"/>
    <lineage>
        <taxon>Eukaryota</taxon>
        <taxon>Fungi</taxon>
        <taxon>Dikarya</taxon>
        <taxon>Basidiomycota</taxon>
        <taxon>Agaricomycotina</taxon>
        <taxon>Agaricomycetes</taxon>
        <taxon>Agaricomycetidae</taxon>
        <taxon>Boletales</taxon>
        <taxon>Suillineae</taxon>
        <taxon>Rhizopogonaceae</taxon>
        <taxon>Rhizopogon</taxon>
    </lineage>
</organism>
<sequence length="157" mass="18545">MHYNALPHFRPLPPDLLRAQSNTRIHRRDYIISAHPLRRSHEHLDSARIVRNHTHIYNASRKTNDQDETNFGTRAESSQSGMMLRMWSSGQRILQSWIVCMRKMGRRDEQDRGRYTEWYNSGAHRRLTLAGQDGMKQSESSFTETHLDHTNMVKLEM</sequence>
<dbReference type="EMBL" id="KV448344">
    <property type="protein sequence ID" value="OAX37552.1"/>
    <property type="molecule type" value="Genomic_DNA"/>
</dbReference>
<dbReference type="OrthoDB" id="10514324at2759"/>
<evidence type="ECO:0000313" key="2">
    <source>
        <dbReference type="Proteomes" id="UP000092154"/>
    </source>
</evidence>
<dbReference type="Proteomes" id="UP000092154">
    <property type="component" value="Unassembled WGS sequence"/>
</dbReference>
<name>A0A1B7MY76_9AGAM</name>
<dbReference type="InParanoid" id="A0A1B7MY76"/>
<keyword evidence="2" id="KW-1185">Reference proteome</keyword>
<reference evidence="1 2" key="1">
    <citation type="submission" date="2016-06" db="EMBL/GenBank/DDBJ databases">
        <title>Comparative genomics of the ectomycorrhizal sister species Rhizopogon vinicolor and Rhizopogon vesiculosus (Basidiomycota: Boletales) reveals a divergence of the mating type B locus.</title>
        <authorList>
            <consortium name="DOE Joint Genome Institute"/>
            <person name="Mujic A.B."/>
            <person name="Kuo A."/>
            <person name="Tritt A."/>
            <person name="Lipzen A."/>
            <person name="Chen C."/>
            <person name="Johnson J."/>
            <person name="Sharma A."/>
            <person name="Barry K."/>
            <person name="Grigoriev I.V."/>
            <person name="Spatafora J.W."/>
        </authorList>
    </citation>
    <scope>NUCLEOTIDE SEQUENCE [LARGE SCALE GENOMIC DNA]</scope>
    <source>
        <strain evidence="1 2">AM-OR11-026</strain>
    </source>
</reference>
<dbReference type="AlphaFoldDB" id="A0A1B7MY76"/>